<dbReference type="PROSITE" id="PS50943">
    <property type="entry name" value="HTH_CROC1"/>
    <property type="match status" value="1"/>
</dbReference>
<sequence length="286" mass="32168">MTDASSGGSPALRRLEVAAALRRHRKAARLSTAEVLARVGFSASKLSRIETGNRTVQVSDLEVLCGLYGVDGHEQQRLTQLVDESRQPSVWTERETTNPAQAEYLELEEAASAIDDYKSSMVTALLQTSAYMRAFFRALSPHLPISEIEQQVSDRNYRQQKIMGRTEKEPLRFILDEAALWRQVGGPQVLRAQLAHLADLTWSPAVSIFVIPFNRGAHIGVNSLFTILTFEESVRDRVYVDGLRGPEYLAEAKDVERYRGHFEDLLGKALDRTSSRDLILDIKKRL</sequence>
<dbReference type="Pfam" id="PF13560">
    <property type="entry name" value="HTH_31"/>
    <property type="match status" value="1"/>
</dbReference>
<accession>A0ABP6SVX4</accession>
<dbReference type="SMART" id="SM00530">
    <property type="entry name" value="HTH_XRE"/>
    <property type="match status" value="1"/>
</dbReference>
<evidence type="ECO:0000259" key="1">
    <source>
        <dbReference type="PROSITE" id="PS50943"/>
    </source>
</evidence>
<dbReference type="Pfam" id="PF19054">
    <property type="entry name" value="DUF5753"/>
    <property type="match status" value="1"/>
</dbReference>
<evidence type="ECO:0000313" key="2">
    <source>
        <dbReference type="EMBL" id="GAA3385434.1"/>
    </source>
</evidence>
<keyword evidence="3" id="KW-1185">Reference proteome</keyword>
<dbReference type="EMBL" id="BAAAYN010000011">
    <property type="protein sequence ID" value="GAA3385434.1"/>
    <property type="molecule type" value="Genomic_DNA"/>
</dbReference>
<dbReference type="InterPro" id="IPR001387">
    <property type="entry name" value="Cro/C1-type_HTH"/>
</dbReference>
<dbReference type="Proteomes" id="UP001501676">
    <property type="component" value="Unassembled WGS sequence"/>
</dbReference>
<feature type="domain" description="HTH cro/C1-type" evidence="1">
    <location>
        <begin position="21"/>
        <end position="75"/>
    </location>
</feature>
<gene>
    <name evidence="2" type="ORF">GCM10020369_18960</name>
</gene>
<dbReference type="InterPro" id="IPR010982">
    <property type="entry name" value="Lambda_DNA-bd_dom_sf"/>
</dbReference>
<evidence type="ECO:0000313" key="3">
    <source>
        <dbReference type="Proteomes" id="UP001501676"/>
    </source>
</evidence>
<protein>
    <submittedName>
        <fullName evidence="2">Helix-turn-helix transcriptional regulator</fullName>
    </submittedName>
</protein>
<proteinExistence type="predicted"/>
<organism evidence="2 3">
    <name type="scientific">Cryptosporangium minutisporangium</name>
    <dbReference type="NCBI Taxonomy" id="113569"/>
    <lineage>
        <taxon>Bacteria</taxon>
        <taxon>Bacillati</taxon>
        <taxon>Actinomycetota</taxon>
        <taxon>Actinomycetes</taxon>
        <taxon>Cryptosporangiales</taxon>
        <taxon>Cryptosporangiaceae</taxon>
        <taxon>Cryptosporangium</taxon>
    </lineage>
</organism>
<dbReference type="Gene3D" id="1.10.260.40">
    <property type="entry name" value="lambda repressor-like DNA-binding domains"/>
    <property type="match status" value="1"/>
</dbReference>
<name>A0ABP6SVX4_9ACTN</name>
<reference evidence="3" key="1">
    <citation type="journal article" date="2019" name="Int. J. Syst. Evol. Microbiol.">
        <title>The Global Catalogue of Microorganisms (GCM) 10K type strain sequencing project: providing services to taxonomists for standard genome sequencing and annotation.</title>
        <authorList>
            <consortium name="The Broad Institute Genomics Platform"/>
            <consortium name="The Broad Institute Genome Sequencing Center for Infectious Disease"/>
            <person name="Wu L."/>
            <person name="Ma J."/>
        </authorList>
    </citation>
    <scope>NUCLEOTIDE SEQUENCE [LARGE SCALE GENOMIC DNA]</scope>
    <source>
        <strain evidence="3">JCM 9458</strain>
    </source>
</reference>
<dbReference type="RefSeq" id="WP_345727623.1">
    <property type="nucleotide sequence ID" value="NZ_BAAAYN010000011.1"/>
</dbReference>
<dbReference type="CDD" id="cd00093">
    <property type="entry name" value="HTH_XRE"/>
    <property type="match status" value="1"/>
</dbReference>
<dbReference type="InterPro" id="IPR043917">
    <property type="entry name" value="DUF5753"/>
</dbReference>
<dbReference type="SUPFAM" id="SSF47413">
    <property type="entry name" value="lambda repressor-like DNA-binding domains"/>
    <property type="match status" value="1"/>
</dbReference>
<comment type="caution">
    <text evidence="2">The sequence shown here is derived from an EMBL/GenBank/DDBJ whole genome shotgun (WGS) entry which is preliminary data.</text>
</comment>